<evidence type="ECO:0000313" key="2">
    <source>
        <dbReference type="EMBL" id="KAK1297268.1"/>
    </source>
</evidence>
<comment type="caution">
    <text evidence="2">The sequence shown here is derived from an EMBL/GenBank/DDBJ whole genome shotgun (WGS) entry which is preliminary data.</text>
</comment>
<accession>A0AAV9D7Q9</accession>
<proteinExistence type="predicted"/>
<evidence type="ECO:0000313" key="3">
    <source>
        <dbReference type="Proteomes" id="UP001180020"/>
    </source>
</evidence>
<name>A0AAV9D7Q9_ACOCL</name>
<dbReference type="PANTHER" id="PTHR36384">
    <property type="entry name" value="SAWADEE PROTEIN"/>
    <property type="match status" value="1"/>
</dbReference>
<dbReference type="InterPro" id="IPR032001">
    <property type="entry name" value="SAWADEE_dom"/>
</dbReference>
<dbReference type="AlphaFoldDB" id="A0AAV9D7Q9"/>
<dbReference type="PANTHER" id="PTHR36384:SF1">
    <property type="entry name" value="SAWADEE PROTEIN"/>
    <property type="match status" value="1"/>
</dbReference>
<dbReference type="Proteomes" id="UP001180020">
    <property type="component" value="Unassembled WGS sequence"/>
</dbReference>
<keyword evidence="3" id="KW-1185">Reference proteome</keyword>
<dbReference type="Gene3D" id="2.30.30.140">
    <property type="match status" value="1"/>
</dbReference>
<reference evidence="2" key="2">
    <citation type="submission" date="2023-06" db="EMBL/GenBank/DDBJ databases">
        <authorList>
            <person name="Ma L."/>
            <person name="Liu K.-W."/>
            <person name="Li Z."/>
            <person name="Hsiao Y.-Y."/>
            <person name="Qi Y."/>
            <person name="Fu T."/>
            <person name="Tang G."/>
            <person name="Zhang D."/>
            <person name="Sun W.-H."/>
            <person name="Liu D.-K."/>
            <person name="Li Y."/>
            <person name="Chen G.-Z."/>
            <person name="Liu X.-D."/>
            <person name="Liao X.-Y."/>
            <person name="Jiang Y.-T."/>
            <person name="Yu X."/>
            <person name="Hao Y."/>
            <person name="Huang J."/>
            <person name="Zhao X.-W."/>
            <person name="Ke S."/>
            <person name="Chen Y.-Y."/>
            <person name="Wu W.-L."/>
            <person name="Hsu J.-L."/>
            <person name="Lin Y.-F."/>
            <person name="Huang M.-D."/>
            <person name="Li C.-Y."/>
            <person name="Huang L."/>
            <person name="Wang Z.-W."/>
            <person name="Zhao X."/>
            <person name="Zhong W.-Y."/>
            <person name="Peng D.-H."/>
            <person name="Ahmad S."/>
            <person name="Lan S."/>
            <person name="Zhang J.-S."/>
            <person name="Tsai W.-C."/>
            <person name="Van De Peer Y."/>
            <person name="Liu Z.-J."/>
        </authorList>
    </citation>
    <scope>NUCLEOTIDE SEQUENCE</scope>
    <source>
        <strain evidence="2">CP</strain>
        <tissue evidence="2">Leaves</tissue>
    </source>
</reference>
<dbReference type="GO" id="GO:0003682">
    <property type="term" value="F:chromatin binding"/>
    <property type="evidence" value="ECO:0007669"/>
    <property type="project" value="InterPro"/>
</dbReference>
<feature type="domain" description="SAWADEE" evidence="1">
    <location>
        <begin position="16"/>
        <end position="158"/>
    </location>
</feature>
<reference evidence="2" key="1">
    <citation type="journal article" date="2023" name="Nat. Commun.">
        <title>Diploid and tetraploid genomes of Acorus and the evolution of monocots.</title>
        <authorList>
            <person name="Ma L."/>
            <person name="Liu K.W."/>
            <person name="Li Z."/>
            <person name="Hsiao Y.Y."/>
            <person name="Qi Y."/>
            <person name="Fu T."/>
            <person name="Tang G.D."/>
            <person name="Zhang D."/>
            <person name="Sun W.H."/>
            <person name="Liu D.K."/>
            <person name="Li Y."/>
            <person name="Chen G.Z."/>
            <person name="Liu X.D."/>
            <person name="Liao X.Y."/>
            <person name="Jiang Y.T."/>
            <person name="Yu X."/>
            <person name="Hao Y."/>
            <person name="Huang J."/>
            <person name="Zhao X.W."/>
            <person name="Ke S."/>
            <person name="Chen Y.Y."/>
            <person name="Wu W.L."/>
            <person name="Hsu J.L."/>
            <person name="Lin Y.F."/>
            <person name="Huang M.D."/>
            <person name="Li C.Y."/>
            <person name="Huang L."/>
            <person name="Wang Z.W."/>
            <person name="Zhao X."/>
            <person name="Zhong W.Y."/>
            <person name="Peng D.H."/>
            <person name="Ahmad S."/>
            <person name="Lan S."/>
            <person name="Zhang J.S."/>
            <person name="Tsai W.C."/>
            <person name="Van de Peer Y."/>
            <person name="Liu Z.J."/>
        </authorList>
    </citation>
    <scope>NUCLEOTIDE SEQUENCE</scope>
    <source>
        <strain evidence="2">CP</strain>
    </source>
</reference>
<organism evidence="2 3">
    <name type="scientific">Acorus calamus</name>
    <name type="common">Sweet flag</name>
    <dbReference type="NCBI Taxonomy" id="4465"/>
    <lineage>
        <taxon>Eukaryota</taxon>
        <taxon>Viridiplantae</taxon>
        <taxon>Streptophyta</taxon>
        <taxon>Embryophyta</taxon>
        <taxon>Tracheophyta</taxon>
        <taxon>Spermatophyta</taxon>
        <taxon>Magnoliopsida</taxon>
        <taxon>Liliopsida</taxon>
        <taxon>Acoraceae</taxon>
        <taxon>Acorus</taxon>
    </lineage>
</organism>
<dbReference type="EMBL" id="JAUJYO010000015">
    <property type="protein sequence ID" value="KAK1297268.1"/>
    <property type="molecule type" value="Genomic_DNA"/>
</dbReference>
<gene>
    <name evidence="2" type="ORF">QJS10_CPB15g01037</name>
</gene>
<protein>
    <recommendedName>
        <fullName evidence="1">SAWADEE domain-containing protein</fullName>
    </recommendedName>
</protein>
<dbReference type="Pfam" id="PF16719">
    <property type="entry name" value="SAWADEE"/>
    <property type="match status" value="1"/>
</dbReference>
<evidence type="ECO:0000259" key="1">
    <source>
        <dbReference type="Pfam" id="PF16719"/>
    </source>
</evidence>
<sequence>MPPKPHLRSPPPPISAVECRSPFDNAWYNVSVSSGGRKGRIRIRYDGFPDCYDEHFNVSDFAGPAELNRFLDRFRPASLQLQDGWCREGLVAAGDVVCACRQSGDADVLFYDAVVDSVCYSEHQFLEGEEICTCTFVVSWQHGPNVGLKTTIRVENLCLLQHGDPTIDATLRSFAKAWKEKFDLVMERSTKLGSKKLMFEGMNCNGKQNIEQDVDLGGGFSHHKDYYYPMSDHYIILVENLEKDIFPWTIRDFIYQHTSILSRVYVVPGLVWETYVRGIIFLDSEEKLEKPWVIREKKWSFSLLGCVIPKNEGKPWIKDQELCEKIQIVHQGSEQYERSRQLCELFIEFQEHVQGLYETLASKETQLIRSLHVVQ</sequence>